<feature type="region of interest" description="Disordered" evidence="1">
    <location>
        <begin position="142"/>
        <end position="167"/>
    </location>
</feature>
<name>C9SLB8_VERA1</name>
<dbReference type="Proteomes" id="UP000008698">
    <property type="component" value="Unassembled WGS sequence"/>
</dbReference>
<dbReference type="EMBL" id="DS985219">
    <property type="protein sequence ID" value="EEY19486.1"/>
    <property type="molecule type" value="Genomic_DNA"/>
</dbReference>
<sequence>MLQVSSRGVEGDEATKSQGKSPRCRYSNVSPRIMVCRLLARSCLSMGIPARTCNAGSQEDGHGHGHGEQGWDRGGTSQRPDDVEAEIRLWGGILHMGSTNSAGRTPLAAVLAAAAAVAIPPSAVATGLLVAACSLGHRGAEWGDQGPRLIKPPPNSTERHPTPSSLQLCNLLS</sequence>
<organism evidence="3">
    <name type="scientific">Verticillium alfalfae (strain VaMs.102 / ATCC MYA-4576 / FGSC 10136)</name>
    <name type="common">Verticillium wilt of alfalfa</name>
    <name type="synonym">Verticillium albo-atrum</name>
    <dbReference type="NCBI Taxonomy" id="526221"/>
    <lineage>
        <taxon>Eukaryota</taxon>
        <taxon>Fungi</taxon>
        <taxon>Dikarya</taxon>
        <taxon>Ascomycota</taxon>
        <taxon>Pezizomycotina</taxon>
        <taxon>Sordariomycetes</taxon>
        <taxon>Hypocreomycetidae</taxon>
        <taxon>Glomerellales</taxon>
        <taxon>Plectosphaerellaceae</taxon>
        <taxon>Verticillium</taxon>
    </lineage>
</organism>
<protein>
    <submittedName>
        <fullName evidence="2">Predicted protein</fullName>
    </submittedName>
</protein>
<dbReference type="KEGG" id="val:VDBG_05595"/>
<dbReference type="HOGENOM" id="CLU_1548794_0_0_1"/>
<feature type="region of interest" description="Disordered" evidence="1">
    <location>
        <begin position="1"/>
        <end position="25"/>
    </location>
</feature>
<feature type="region of interest" description="Disordered" evidence="1">
    <location>
        <begin position="55"/>
        <end position="79"/>
    </location>
</feature>
<keyword evidence="3" id="KW-1185">Reference proteome</keyword>
<accession>C9SLB8</accession>
<proteinExistence type="predicted"/>
<evidence type="ECO:0000313" key="2">
    <source>
        <dbReference type="EMBL" id="EEY19486.1"/>
    </source>
</evidence>
<reference evidence="3" key="1">
    <citation type="journal article" date="2011" name="PLoS Pathog.">
        <title>Comparative genomics yields insights into niche adaptation of plant vascular wilt pathogens.</title>
        <authorList>
            <person name="Klosterman S.J."/>
            <person name="Subbarao K.V."/>
            <person name="Kang S."/>
            <person name="Veronese P."/>
            <person name="Gold S.E."/>
            <person name="Thomma B.P.H.J."/>
            <person name="Chen Z."/>
            <person name="Henrissat B."/>
            <person name="Lee Y.-H."/>
            <person name="Park J."/>
            <person name="Garcia-Pedrajas M.D."/>
            <person name="Barbara D.J."/>
            <person name="Anchieta A."/>
            <person name="de Jonge R."/>
            <person name="Santhanam P."/>
            <person name="Maruthachalam K."/>
            <person name="Atallah Z."/>
            <person name="Amyotte S.G."/>
            <person name="Paz Z."/>
            <person name="Inderbitzin P."/>
            <person name="Hayes R.J."/>
            <person name="Heiman D.I."/>
            <person name="Young S."/>
            <person name="Zeng Q."/>
            <person name="Engels R."/>
            <person name="Galagan J."/>
            <person name="Cuomo C.A."/>
            <person name="Dobinson K.F."/>
            <person name="Ma L.-J."/>
        </authorList>
    </citation>
    <scope>NUCLEOTIDE SEQUENCE [LARGE SCALE GENOMIC DNA]</scope>
    <source>
        <strain evidence="3">VaMs.102 / ATCC MYA-4576 / FGSC 10136</strain>
    </source>
</reference>
<feature type="compositionally biased region" description="Basic and acidic residues" evidence="1">
    <location>
        <begin position="59"/>
        <end position="71"/>
    </location>
</feature>
<dbReference type="GeneID" id="9531472"/>
<evidence type="ECO:0000256" key="1">
    <source>
        <dbReference type="SAM" id="MobiDB-lite"/>
    </source>
</evidence>
<gene>
    <name evidence="2" type="ORF">VDBG_05595</name>
</gene>
<dbReference type="AlphaFoldDB" id="C9SLB8"/>
<evidence type="ECO:0000313" key="3">
    <source>
        <dbReference type="Proteomes" id="UP000008698"/>
    </source>
</evidence>
<dbReference type="RefSeq" id="XP_003004482.1">
    <property type="nucleotide sequence ID" value="XM_003004436.1"/>
</dbReference>